<dbReference type="PANTHER" id="PTHR43501">
    <property type="entry name" value="CYTOSOL NON-SPECIFIC DIPEPTIDASE"/>
    <property type="match status" value="1"/>
</dbReference>
<evidence type="ECO:0000256" key="17">
    <source>
        <dbReference type="ARBA" id="ARBA00078074"/>
    </source>
</evidence>
<evidence type="ECO:0000256" key="13">
    <source>
        <dbReference type="ARBA" id="ARBA00071271"/>
    </source>
</evidence>
<comment type="similarity">
    <text evidence="12">Belongs to the peptidase M20C family.</text>
</comment>
<dbReference type="PRINTS" id="PR00934">
    <property type="entry name" value="XHISDIPTASE"/>
</dbReference>
<dbReference type="EC" id="3.4.13.18" evidence="10"/>
<dbReference type="InterPro" id="IPR002933">
    <property type="entry name" value="Peptidase_M20"/>
</dbReference>
<evidence type="ECO:0000256" key="4">
    <source>
        <dbReference type="ARBA" id="ARBA00022723"/>
    </source>
</evidence>
<evidence type="ECO:0000256" key="1">
    <source>
        <dbReference type="ARBA" id="ARBA00001941"/>
    </source>
</evidence>
<dbReference type="STRING" id="1297750.SAMN05444405_10950"/>
<dbReference type="GO" id="GO:0005829">
    <property type="term" value="C:cytosol"/>
    <property type="evidence" value="ECO:0007669"/>
    <property type="project" value="TreeGrafter"/>
</dbReference>
<gene>
    <name evidence="19" type="ORF">SAMN05444405_10950</name>
</gene>
<dbReference type="SUPFAM" id="SSF53187">
    <property type="entry name" value="Zn-dependent exopeptidases"/>
    <property type="match status" value="1"/>
</dbReference>
<accession>A0A1M5BZS9</accession>
<keyword evidence="8" id="KW-0170">Cobalt</keyword>
<evidence type="ECO:0000256" key="14">
    <source>
        <dbReference type="ARBA" id="ARBA00075285"/>
    </source>
</evidence>
<dbReference type="FunFam" id="3.40.630.10:FF:000015">
    <property type="entry name" value="Aminoacyl-histidine dipeptidase PepD"/>
    <property type="match status" value="1"/>
</dbReference>
<evidence type="ECO:0000313" key="19">
    <source>
        <dbReference type="EMBL" id="SHF47951.1"/>
    </source>
</evidence>
<reference evidence="19 20" key="1">
    <citation type="submission" date="2016-11" db="EMBL/GenBank/DDBJ databases">
        <authorList>
            <person name="Jaros S."/>
            <person name="Januszkiewicz K."/>
            <person name="Wedrychowicz H."/>
        </authorList>
    </citation>
    <scope>NUCLEOTIDE SEQUENCE [LARGE SCALE GENOMIC DNA]</scope>
    <source>
        <strain evidence="19 20">DSM 26991</strain>
    </source>
</reference>
<dbReference type="GO" id="GO:0070573">
    <property type="term" value="F:metallodipeptidase activity"/>
    <property type="evidence" value="ECO:0007669"/>
    <property type="project" value="TreeGrafter"/>
</dbReference>
<evidence type="ECO:0000256" key="10">
    <source>
        <dbReference type="ARBA" id="ARBA00038976"/>
    </source>
</evidence>
<evidence type="ECO:0000256" key="12">
    <source>
        <dbReference type="ARBA" id="ARBA00061423"/>
    </source>
</evidence>
<dbReference type="AlphaFoldDB" id="A0A1M5BZS9"/>
<feature type="domain" description="Peptidase M20 dimerisation" evidence="18">
    <location>
        <begin position="208"/>
        <end position="292"/>
    </location>
</feature>
<keyword evidence="7" id="KW-0482">Metalloprotease</keyword>
<comment type="cofactor">
    <cofactor evidence="1">
        <name>Co(2+)</name>
        <dbReference type="ChEBI" id="CHEBI:48828"/>
    </cofactor>
</comment>
<dbReference type="Pfam" id="PF01546">
    <property type="entry name" value="Peptidase_M20"/>
    <property type="match status" value="1"/>
</dbReference>
<name>A0A1M5BZS9_9BACE</name>
<protein>
    <recommendedName>
        <fullName evidence="13">Cytosol non-specific dipeptidase</fullName>
        <ecNumber evidence="10">3.4.13.18</ecNumber>
    </recommendedName>
    <alternativeName>
        <fullName evidence="16">Aminoacyl-histidine dipeptidase</fullName>
    </alternativeName>
    <alternativeName>
        <fullName evidence="15">Beta-alanyl-histidine dipeptidase</fullName>
    </alternativeName>
    <alternativeName>
        <fullName evidence="14">Carnosinase</fullName>
    </alternativeName>
    <alternativeName>
        <fullName evidence="11">Peptidase D</fullName>
    </alternativeName>
    <alternativeName>
        <fullName evidence="17">Xaa-His dipeptidase</fullName>
    </alternativeName>
</protein>
<evidence type="ECO:0000256" key="5">
    <source>
        <dbReference type="ARBA" id="ARBA00022801"/>
    </source>
</evidence>
<dbReference type="Pfam" id="PF07687">
    <property type="entry name" value="M20_dimer"/>
    <property type="match status" value="1"/>
</dbReference>
<evidence type="ECO:0000256" key="8">
    <source>
        <dbReference type="ARBA" id="ARBA00023285"/>
    </source>
</evidence>
<evidence type="ECO:0000256" key="9">
    <source>
        <dbReference type="ARBA" id="ARBA00036421"/>
    </source>
</evidence>
<evidence type="ECO:0000256" key="15">
    <source>
        <dbReference type="ARBA" id="ARBA00076004"/>
    </source>
</evidence>
<evidence type="ECO:0000259" key="18">
    <source>
        <dbReference type="Pfam" id="PF07687"/>
    </source>
</evidence>
<organism evidence="19 20">
    <name type="scientific">Bacteroides luti</name>
    <dbReference type="NCBI Taxonomy" id="1297750"/>
    <lineage>
        <taxon>Bacteria</taxon>
        <taxon>Pseudomonadati</taxon>
        <taxon>Bacteroidota</taxon>
        <taxon>Bacteroidia</taxon>
        <taxon>Bacteroidales</taxon>
        <taxon>Bacteroidaceae</taxon>
        <taxon>Bacteroides</taxon>
    </lineage>
</organism>
<evidence type="ECO:0000256" key="6">
    <source>
        <dbReference type="ARBA" id="ARBA00022833"/>
    </source>
</evidence>
<comment type="cofactor">
    <cofactor evidence="2">
        <name>Zn(2+)</name>
        <dbReference type="ChEBI" id="CHEBI:29105"/>
    </cofactor>
</comment>
<dbReference type="EMBL" id="FQTV01000009">
    <property type="protein sequence ID" value="SHF47951.1"/>
    <property type="molecule type" value="Genomic_DNA"/>
</dbReference>
<evidence type="ECO:0000256" key="7">
    <source>
        <dbReference type="ARBA" id="ARBA00023049"/>
    </source>
</evidence>
<keyword evidence="6" id="KW-0862">Zinc</keyword>
<keyword evidence="4" id="KW-0479">Metal-binding</keyword>
<dbReference type="Proteomes" id="UP000184509">
    <property type="component" value="Unassembled WGS sequence"/>
</dbReference>
<sequence length="486" mass="53268">MKTIQSLAPEAVWKNFYSLTRVPRPSGFMKPITEFLLNFGKSLNLESFTDEVGNVIIRKPATPGMENRKGVILQAHMDMVPQKNNDTVHDFEKDPIETYIDGDWVKAKGTTLGADNGMGVAAIMAVLEDNTLKHGPLEALITVDEETGMFGAFGLKKESINGEILLNLDSEEEGELYIGCAGGEDVTATFQYKEVEPEDGDIAIKINLKGLRGGHSGLEINKGRANANKLMVRFLREAVASYEARLATWEGGNMRNAIPREAHVVVTIPAENEEELIDLVQYCENLYNEEYAGLEEKISFKAEKVDMPKGLVPEEIQDDIINSIFACQNGVMRNIPSIPDTVETSSNLAIVKVVDGVGEVKILARSASDSMKEYLTTSIECCFNMAGAKVEMSGAYSGWDPDVNSPILHAMKASYKSQFGEEAKVKVIHAGLECGIIGANIPGLDMISFGPTLQSPHSPDECVYIPSVKKFYDFLIATLEQTPVKE</sequence>
<proteinExistence type="inferred from homology"/>
<evidence type="ECO:0000313" key="20">
    <source>
        <dbReference type="Proteomes" id="UP000184509"/>
    </source>
</evidence>
<dbReference type="OrthoDB" id="9773892at2"/>
<dbReference type="CDD" id="cd03890">
    <property type="entry name" value="M20_pepD"/>
    <property type="match status" value="1"/>
</dbReference>
<dbReference type="InterPro" id="IPR001160">
    <property type="entry name" value="Peptidase_M20C"/>
</dbReference>
<evidence type="ECO:0000256" key="11">
    <source>
        <dbReference type="ARBA" id="ARBA00044252"/>
    </source>
</evidence>
<dbReference type="FunFam" id="3.40.630.10:FF:000018">
    <property type="entry name" value="Aminoacyl-histidine dipeptidase PepD"/>
    <property type="match status" value="1"/>
</dbReference>
<dbReference type="GO" id="GO:0006508">
    <property type="term" value="P:proteolysis"/>
    <property type="evidence" value="ECO:0007669"/>
    <property type="project" value="UniProtKB-KW"/>
</dbReference>
<dbReference type="RefSeq" id="WP_073401640.1">
    <property type="nucleotide sequence ID" value="NZ_FQTV01000009.1"/>
</dbReference>
<dbReference type="InterPro" id="IPR011650">
    <property type="entry name" value="Peptidase_M20_dimer"/>
</dbReference>
<keyword evidence="5" id="KW-0378">Hydrolase</keyword>
<dbReference type="PIRSF" id="PIRSF016599">
    <property type="entry name" value="Xaa-His_dipept"/>
    <property type="match status" value="1"/>
</dbReference>
<keyword evidence="20" id="KW-1185">Reference proteome</keyword>
<evidence type="ECO:0000256" key="16">
    <source>
        <dbReference type="ARBA" id="ARBA00077688"/>
    </source>
</evidence>
<evidence type="ECO:0000256" key="3">
    <source>
        <dbReference type="ARBA" id="ARBA00022670"/>
    </source>
</evidence>
<dbReference type="PANTHER" id="PTHR43501:SF1">
    <property type="entry name" value="CYTOSOL NON-SPECIFIC DIPEPTIDASE"/>
    <property type="match status" value="1"/>
</dbReference>
<dbReference type="Gene3D" id="3.40.630.10">
    <property type="entry name" value="Zn peptidases"/>
    <property type="match status" value="2"/>
</dbReference>
<dbReference type="NCBIfam" id="TIGR01893">
    <property type="entry name" value="aa-his-dipept"/>
    <property type="match status" value="1"/>
</dbReference>
<keyword evidence="3" id="KW-0645">Protease</keyword>
<dbReference type="GO" id="GO:0046872">
    <property type="term" value="F:metal ion binding"/>
    <property type="evidence" value="ECO:0007669"/>
    <property type="project" value="UniProtKB-KW"/>
</dbReference>
<comment type="catalytic activity">
    <reaction evidence="9">
        <text>Hydrolysis of dipeptides, preferentially hydrophobic dipeptides including prolyl amino acids.</text>
        <dbReference type="EC" id="3.4.13.18"/>
    </reaction>
</comment>
<evidence type="ECO:0000256" key="2">
    <source>
        <dbReference type="ARBA" id="ARBA00001947"/>
    </source>
</evidence>